<evidence type="ECO:0000313" key="2">
    <source>
        <dbReference type="EMBL" id="USW51816.1"/>
    </source>
</evidence>
<feature type="region of interest" description="Disordered" evidence="1">
    <location>
        <begin position="42"/>
        <end position="67"/>
    </location>
</feature>
<sequence>MLSSDLIAVLVHKLQGAIIHRDIYPRLWGAIDDEEPIYGTSIDNSLLEDDTAQSSGKDRRHRGAARR</sequence>
<proteinExistence type="predicted"/>
<evidence type="ECO:0000313" key="3">
    <source>
        <dbReference type="Proteomes" id="UP001056384"/>
    </source>
</evidence>
<name>A0A9Q9ATT7_9PEZI</name>
<accession>A0A9Q9ATT7</accession>
<reference evidence="2" key="1">
    <citation type="submission" date="2022-06" db="EMBL/GenBank/DDBJ databases">
        <title>Complete genome sequences of two strains of the flax pathogen Septoria linicola.</title>
        <authorList>
            <person name="Lapalu N."/>
            <person name="Simon A."/>
            <person name="Demenou B."/>
            <person name="Paumier D."/>
            <person name="Guillot M.-P."/>
            <person name="Gout L."/>
            <person name="Valade R."/>
        </authorList>
    </citation>
    <scope>NUCLEOTIDE SEQUENCE</scope>
    <source>
        <strain evidence="2">SE15195</strain>
    </source>
</reference>
<feature type="compositionally biased region" description="Basic residues" evidence="1">
    <location>
        <begin position="58"/>
        <end position="67"/>
    </location>
</feature>
<evidence type="ECO:0000256" key="1">
    <source>
        <dbReference type="SAM" id="MobiDB-lite"/>
    </source>
</evidence>
<dbReference type="Proteomes" id="UP001056384">
    <property type="component" value="Chromosome 3"/>
</dbReference>
<keyword evidence="3" id="KW-1185">Reference proteome</keyword>
<organism evidence="2 3">
    <name type="scientific">Septoria linicola</name>
    <dbReference type="NCBI Taxonomy" id="215465"/>
    <lineage>
        <taxon>Eukaryota</taxon>
        <taxon>Fungi</taxon>
        <taxon>Dikarya</taxon>
        <taxon>Ascomycota</taxon>
        <taxon>Pezizomycotina</taxon>
        <taxon>Dothideomycetes</taxon>
        <taxon>Dothideomycetidae</taxon>
        <taxon>Mycosphaerellales</taxon>
        <taxon>Mycosphaerellaceae</taxon>
        <taxon>Septoria</taxon>
    </lineage>
</organism>
<gene>
    <name evidence="2" type="ORF">Slin15195_G051350</name>
</gene>
<dbReference type="AlphaFoldDB" id="A0A9Q9ATT7"/>
<protein>
    <submittedName>
        <fullName evidence="2">Uncharacterized protein</fullName>
    </submittedName>
</protein>
<dbReference type="EMBL" id="CP099420">
    <property type="protein sequence ID" value="USW51816.1"/>
    <property type="molecule type" value="Genomic_DNA"/>
</dbReference>